<proteinExistence type="predicted"/>
<protein>
    <recommendedName>
        <fullName evidence="4">Lipoprotein</fullName>
    </recommendedName>
</protein>
<keyword evidence="1" id="KW-0732">Signal</keyword>
<keyword evidence="3" id="KW-1185">Reference proteome</keyword>
<feature type="chain" id="PRO_5012245025" description="Lipoprotein" evidence="1">
    <location>
        <begin position="22"/>
        <end position="79"/>
    </location>
</feature>
<dbReference type="Proteomes" id="UP000219621">
    <property type="component" value="Unassembled WGS sequence"/>
</dbReference>
<evidence type="ECO:0000256" key="1">
    <source>
        <dbReference type="SAM" id="SignalP"/>
    </source>
</evidence>
<dbReference type="AlphaFoldDB" id="A0A286GWE6"/>
<dbReference type="PROSITE" id="PS51257">
    <property type="entry name" value="PROKAR_LIPOPROTEIN"/>
    <property type="match status" value="1"/>
</dbReference>
<name>A0A286GWE6_9PROT</name>
<evidence type="ECO:0000313" key="2">
    <source>
        <dbReference type="EMBL" id="SOD99865.1"/>
    </source>
</evidence>
<evidence type="ECO:0008006" key="4">
    <source>
        <dbReference type="Google" id="ProtNLM"/>
    </source>
</evidence>
<organism evidence="2 3">
    <name type="scientific">Caenispirillum bisanense</name>
    <dbReference type="NCBI Taxonomy" id="414052"/>
    <lineage>
        <taxon>Bacteria</taxon>
        <taxon>Pseudomonadati</taxon>
        <taxon>Pseudomonadota</taxon>
        <taxon>Alphaproteobacteria</taxon>
        <taxon>Rhodospirillales</taxon>
        <taxon>Novispirillaceae</taxon>
        <taxon>Caenispirillum</taxon>
    </lineage>
</organism>
<sequence length="79" mass="8461">MRIPLALGLLIVVSACAPRMAAGTDDTVTYFVRTGIINNNMPEASANASAYCKARGFAGHTMQSMEDFGNRSAVTFRCK</sequence>
<gene>
    <name evidence="2" type="ORF">SAMN05421508_11049</name>
</gene>
<evidence type="ECO:0000313" key="3">
    <source>
        <dbReference type="Proteomes" id="UP000219621"/>
    </source>
</evidence>
<reference evidence="2 3" key="1">
    <citation type="submission" date="2017-09" db="EMBL/GenBank/DDBJ databases">
        <authorList>
            <person name="Ehlers B."/>
            <person name="Leendertz F.H."/>
        </authorList>
    </citation>
    <scope>NUCLEOTIDE SEQUENCE [LARGE SCALE GENOMIC DNA]</scope>
    <source>
        <strain evidence="2 3">USBA 140</strain>
    </source>
</reference>
<feature type="signal peptide" evidence="1">
    <location>
        <begin position="1"/>
        <end position="21"/>
    </location>
</feature>
<dbReference type="EMBL" id="OCNJ01000010">
    <property type="protein sequence ID" value="SOD99865.1"/>
    <property type="molecule type" value="Genomic_DNA"/>
</dbReference>
<accession>A0A286GWE6</accession>